<evidence type="ECO:0000256" key="3">
    <source>
        <dbReference type="ARBA" id="ARBA00022917"/>
    </source>
</evidence>
<dbReference type="InterPro" id="IPR014721">
    <property type="entry name" value="Ribsml_uS5_D2-typ_fold_subgr"/>
</dbReference>
<dbReference type="InterPro" id="IPR031157">
    <property type="entry name" value="G_TR_CS"/>
</dbReference>
<keyword evidence="6" id="KW-1185">Reference proteome</keyword>
<dbReference type="GO" id="GO:0032543">
    <property type="term" value="P:mitochondrial translation"/>
    <property type="evidence" value="ECO:0007669"/>
    <property type="project" value="TreeGrafter"/>
</dbReference>
<dbReference type="Gene3D" id="3.30.70.870">
    <property type="entry name" value="Elongation Factor G (Translational Gtpase), domain 3"/>
    <property type="match status" value="1"/>
</dbReference>
<dbReference type="InterPro" id="IPR041095">
    <property type="entry name" value="EFG_II"/>
</dbReference>
<dbReference type="SUPFAM" id="SSF54980">
    <property type="entry name" value="EF-G C-terminal domain-like"/>
    <property type="match status" value="1"/>
</dbReference>
<dbReference type="FunFam" id="3.30.70.870:FF:000001">
    <property type="entry name" value="Elongation factor G"/>
    <property type="match status" value="1"/>
</dbReference>
<dbReference type="InterPro" id="IPR000795">
    <property type="entry name" value="T_Tr_GTP-bd_dom"/>
</dbReference>
<dbReference type="PROSITE" id="PS00301">
    <property type="entry name" value="G_TR_1"/>
    <property type="match status" value="1"/>
</dbReference>
<dbReference type="Gene3D" id="3.40.50.300">
    <property type="entry name" value="P-loop containing nucleotide triphosphate hydrolases"/>
    <property type="match status" value="1"/>
</dbReference>
<reference evidence="7" key="1">
    <citation type="submission" date="2022-11" db="UniProtKB">
        <authorList>
            <consortium name="WormBaseParasite"/>
        </authorList>
    </citation>
    <scope>IDENTIFICATION</scope>
</reference>
<sequence>MSRYHPVEVKNKRNMALSLTLMQTIGDVDSGNTVTDFMDLERERGITIQSASVSSSWRDHQINLIDTPGHVDFTLEVERSLRVMDGSVTCIDASAGVQAQTLTVWSQAKNCAIVVPILSNDRKLLGLIDVLNKSFLNMKHSEDNWIPFNEKFEYYEEYEAAWEMLISRLSDVNEEFESFVISADGPIPRSKILLALRASTLNSTLSPLACGSALRSVASVKPVLDMIVDFLASPHDRNYDSFQDSVDFCALVYKIGHEKRRGRLNYARIFKGQLTTGTSPLNVNQCTREGNLKFSFHLVICCIHLKSTVTGDTLINSSAVKQISSVETNQFVLEGISSPDPVFSCSIEAPSTSSTSKFEQALAELCIEDPSLRVREDHETGQTIIEGMGELHIEVIKERLRREYGLNVFMGPLRVGYREILSEPIEHVCFTEDLLEKRSKTLVTVSIDNSEDDSAPAIKPSWLKVINEGCQLALYNGPVLGFPVCNLTITLRSLSTSGNRVNLALLSAAASRCVKEALERSAVSLIEPIMSVEVTLVSNEQGQISSDAVLQELSQRRANIQKLNKTTMVTYSLFMLAFHFRKPQEFPAVLGEKAQAEYYSQD</sequence>
<evidence type="ECO:0000313" key="6">
    <source>
        <dbReference type="Proteomes" id="UP000887574"/>
    </source>
</evidence>
<name>A0A915E9M5_9BILA</name>
<dbReference type="Pfam" id="PF00009">
    <property type="entry name" value="GTP_EFTU"/>
    <property type="match status" value="1"/>
</dbReference>
<dbReference type="PROSITE" id="PS51722">
    <property type="entry name" value="G_TR_2"/>
    <property type="match status" value="1"/>
</dbReference>
<dbReference type="InterPro" id="IPR020568">
    <property type="entry name" value="Ribosomal_Su5_D2-typ_SF"/>
</dbReference>
<dbReference type="NCBIfam" id="TIGR00231">
    <property type="entry name" value="small_GTP"/>
    <property type="match status" value="1"/>
</dbReference>
<evidence type="ECO:0000259" key="5">
    <source>
        <dbReference type="PROSITE" id="PS51722"/>
    </source>
</evidence>
<proteinExistence type="predicted"/>
<evidence type="ECO:0000256" key="4">
    <source>
        <dbReference type="ARBA" id="ARBA00023134"/>
    </source>
</evidence>
<dbReference type="CDD" id="cd16262">
    <property type="entry name" value="EFG_III"/>
    <property type="match status" value="1"/>
</dbReference>
<evidence type="ECO:0000256" key="1">
    <source>
        <dbReference type="ARBA" id="ARBA00022741"/>
    </source>
</evidence>
<keyword evidence="1" id="KW-0547">Nucleotide-binding</keyword>
<accession>A0A915E9M5</accession>
<dbReference type="InterPro" id="IPR009022">
    <property type="entry name" value="EFG_III"/>
</dbReference>
<dbReference type="InterPro" id="IPR027417">
    <property type="entry name" value="P-loop_NTPase"/>
</dbReference>
<dbReference type="InterPro" id="IPR005225">
    <property type="entry name" value="Small_GTP-bd"/>
</dbReference>
<dbReference type="PANTHER" id="PTHR43261:SF1">
    <property type="entry name" value="RIBOSOME-RELEASING FACTOR 2, MITOCHONDRIAL"/>
    <property type="match status" value="1"/>
</dbReference>
<dbReference type="InterPro" id="IPR009000">
    <property type="entry name" value="Transl_B-barrel_sf"/>
</dbReference>
<dbReference type="GO" id="GO:0003746">
    <property type="term" value="F:translation elongation factor activity"/>
    <property type="evidence" value="ECO:0007669"/>
    <property type="project" value="UniProtKB-KW"/>
</dbReference>
<dbReference type="AlphaFoldDB" id="A0A915E9M5"/>
<keyword evidence="3" id="KW-0648">Protein biosynthesis</keyword>
<dbReference type="SUPFAM" id="SSF52540">
    <property type="entry name" value="P-loop containing nucleoside triphosphate hydrolases"/>
    <property type="match status" value="1"/>
</dbReference>
<dbReference type="GO" id="GO:0032790">
    <property type="term" value="P:ribosome disassembly"/>
    <property type="evidence" value="ECO:0007669"/>
    <property type="project" value="TreeGrafter"/>
</dbReference>
<dbReference type="Gene3D" id="3.30.230.10">
    <property type="match status" value="1"/>
</dbReference>
<keyword evidence="4" id="KW-0342">GTP-binding</keyword>
<dbReference type="SUPFAM" id="SSF54211">
    <property type="entry name" value="Ribosomal protein S5 domain 2-like"/>
    <property type="match status" value="1"/>
</dbReference>
<evidence type="ECO:0000256" key="2">
    <source>
        <dbReference type="ARBA" id="ARBA00022768"/>
    </source>
</evidence>
<keyword evidence="2" id="KW-0251">Elongation factor</keyword>
<dbReference type="InterPro" id="IPR035647">
    <property type="entry name" value="EFG_III/V"/>
</dbReference>
<dbReference type="GO" id="GO:0003924">
    <property type="term" value="F:GTPase activity"/>
    <property type="evidence" value="ECO:0007669"/>
    <property type="project" value="InterPro"/>
</dbReference>
<dbReference type="Gene3D" id="2.40.30.10">
    <property type="entry name" value="Translation factors"/>
    <property type="match status" value="2"/>
</dbReference>
<protein>
    <submittedName>
        <fullName evidence="7">Tr-type G domain-containing protein</fullName>
    </submittedName>
</protein>
<dbReference type="Proteomes" id="UP000887574">
    <property type="component" value="Unplaced"/>
</dbReference>
<dbReference type="PANTHER" id="PTHR43261">
    <property type="entry name" value="TRANSLATION ELONGATION FACTOR G-RELATED"/>
    <property type="match status" value="1"/>
</dbReference>
<dbReference type="WBParaSite" id="jg3009">
    <property type="protein sequence ID" value="jg3009"/>
    <property type="gene ID" value="jg3009"/>
</dbReference>
<feature type="domain" description="Tr-type G" evidence="5">
    <location>
        <begin position="1"/>
        <end position="235"/>
    </location>
</feature>
<evidence type="ECO:0000313" key="7">
    <source>
        <dbReference type="WBParaSite" id="jg3009"/>
    </source>
</evidence>
<dbReference type="SUPFAM" id="SSF50447">
    <property type="entry name" value="Translation proteins"/>
    <property type="match status" value="1"/>
</dbReference>
<organism evidence="6 7">
    <name type="scientific">Ditylenchus dipsaci</name>
    <dbReference type="NCBI Taxonomy" id="166011"/>
    <lineage>
        <taxon>Eukaryota</taxon>
        <taxon>Metazoa</taxon>
        <taxon>Ecdysozoa</taxon>
        <taxon>Nematoda</taxon>
        <taxon>Chromadorea</taxon>
        <taxon>Rhabditida</taxon>
        <taxon>Tylenchina</taxon>
        <taxon>Tylenchomorpha</taxon>
        <taxon>Sphaerularioidea</taxon>
        <taxon>Anguinidae</taxon>
        <taxon>Anguininae</taxon>
        <taxon>Ditylenchus</taxon>
    </lineage>
</organism>
<dbReference type="Pfam" id="PF14492">
    <property type="entry name" value="EFG_III"/>
    <property type="match status" value="1"/>
</dbReference>
<dbReference type="GO" id="GO:0005525">
    <property type="term" value="F:GTP binding"/>
    <property type="evidence" value="ECO:0007669"/>
    <property type="project" value="UniProtKB-KW"/>
</dbReference>
<dbReference type="GO" id="GO:0005739">
    <property type="term" value="C:mitochondrion"/>
    <property type="evidence" value="ECO:0007669"/>
    <property type="project" value="TreeGrafter"/>
</dbReference>